<proteinExistence type="predicted"/>
<dbReference type="PRINTS" id="PR00081">
    <property type="entry name" value="GDHRDH"/>
</dbReference>
<dbReference type="Pfam" id="PF00106">
    <property type="entry name" value="adh_short"/>
    <property type="match status" value="1"/>
</dbReference>
<dbReference type="Gene3D" id="3.40.50.720">
    <property type="entry name" value="NAD(P)-binding Rossmann-like Domain"/>
    <property type="match status" value="1"/>
</dbReference>
<evidence type="ECO:0000313" key="3">
    <source>
        <dbReference type="Proteomes" id="UP001642483"/>
    </source>
</evidence>
<gene>
    <name evidence="2" type="ORF">CVLEPA_LOCUS15008</name>
</gene>
<keyword evidence="1" id="KW-0560">Oxidoreductase</keyword>
<name>A0ABP0FZM1_CLALP</name>
<protein>
    <recommendedName>
        <fullName evidence="4">Retinol dehydrogenase 14</fullName>
    </recommendedName>
</protein>
<keyword evidence="3" id="KW-1185">Reference proteome</keyword>
<dbReference type="SUPFAM" id="SSF51735">
    <property type="entry name" value="NAD(P)-binding Rossmann-fold domains"/>
    <property type="match status" value="1"/>
</dbReference>
<dbReference type="EMBL" id="CAWYQH010000097">
    <property type="protein sequence ID" value="CAK8684001.1"/>
    <property type="molecule type" value="Genomic_DNA"/>
</dbReference>
<accession>A0ABP0FZM1</accession>
<dbReference type="PANTHER" id="PTHR43157:SF31">
    <property type="entry name" value="PHOSPHATIDYLINOSITOL-GLYCAN BIOSYNTHESIS CLASS F PROTEIN"/>
    <property type="match status" value="1"/>
</dbReference>
<organism evidence="2 3">
    <name type="scientific">Clavelina lepadiformis</name>
    <name type="common">Light-bulb sea squirt</name>
    <name type="synonym">Ascidia lepadiformis</name>
    <dbReference type="NCBI Taxonomy" id="159417"/>
    <lineage>
        <taxon>Eukaryota</taxon>
        <taxon>Metazoa</taxon>
        <taxon>Chordata</taxon>
        <taxon>Tunicata</taxon>
        <taxon>Ascidiacea</taxon>
        <taxon>Aplousobranchia</taxon>
        <taxon>Clavelinidae</taxon>
        <taxon>Clavelina</taxon>
    </lineage>
</organism>
<dbReference type="Proteomes" id="UP001642483">
    <property type="component" value="Unassembled WGS sequence"/>
</dbReference>
<evidence type="ECO:0000256" key="1">
    <source>
        <dbReference type="ARBA" id="ARBA00023002"/>
    </source>
</evidence>
<evidence type="ECO:0008006" key="4">
    <source>
        <dbReference type="Google" id="ProtNLM"/>
    </source>
</evidence>
<dbReference type="InterPro" id="IPR002347">
    <property type="entry name" value="SDR_fam"/>
</dbReference>
<dbReference type="PANTHER" id="PTHR43157">
    <property type="entry name" value="PHOSPHATIDYLINOSITOL-GLYCAN BIOSYNTHESIS CLASS F PROTEIN-RELATED"/>
    <property type="match status" value="1"/>
</dbReference>
<dbReference type="InterPro" id="IPR036291">
    <property type="entry name" value="NAD(P)-bd_dom_sf"/>
</dbReference>
<reference evidence="2 3" key="1">
    <citation type="submission" date="2024-02" db="EMBL/GenBank/DDBJ databases">
        <authorList>
            <person name="Daric V."/>
            <person name="Darras S."/>
        </authorList>
    </citation>
    <scope>NUCLEOTIDE SEQUENCE [LARGE SCALE GENOMIC DNA]</scope>
</reference>
<evidence type="ECO:0000313" key="2">
    <source>
        <dbReference type="EMBL" id="CAK8684001.1"/>
    </source>
</evidence>
<comment type="caution">
    <text evidence="2">The sequence shown here is derived from an EMBL/GenBank/DDBJ whole genome shotgun (WGS) entry which is preliminary data.</text>
</comment>
<sequence>MATATPKSSAVKGWVKCDVKLDGKTALVTGANQGVGYETSLEFVRRGARVVMACRNLEKGEEAKANILKEVDGADIVVCKLDLASLESVREFAQKFNETESRLDILVNNAGVMGCPQWKTKEGFEMQFGTNHIGHFLLTNLLLDLIKKSAPSRIVIVSSFVYKYGQMDFDNLMHEKDYSPNKCYYASKLANVLHCRELAKRLEGTGVICNCLHPGAVKSSLANHAKDGGHLPFIQRILVKVIMPIAEATVYISPQQGAQTSIYCSVAPELEGVSGKYFNKCEEETLASHALSDCDAKKLWEVSEELCKAQPVPEENQSTSAKE</sequence>